<dbReference type="InterPro" id="IPR036852">
    <property type="entry name" value="Peptidase_S8/S53_dom_sf"/>
</dbReference>
<dbReference type="GO" id="GO:0004252">
    <property type="term" value="F:serine-type endopeptidase activity"/>
    <property type="evidence" value="ECO:0007669"/>
    <property type="project" value="UniProtKB-UniRule"/>
</dbReference>
<dbReference type="STRING" id="765420.OSCT_2203"/>
<feature type="domain" description="Peptidase S8/S53" evidence="11">
    <location>
        <begin position="144"/>
        <end position="390"/>
    </location>
</feature>
<sequence>MLALVLLFALLAVATPQTMQAGEPSVVAGEVLVRLRPGIQVALHTQHVELLGTSNLSLLNRELRMIDAYAFSPIGIGSDTYRITFRQPISPAAVATRLARDPGVVYAEPNHRRELLRTPNDTVLAQQWALNNIQAFDAWDISTGSAIVIAVLDTGVDANHIDLQGQVISGFNAFTGGNDTNDDNGHGTAVAGLIAANTNNGEGVAGICWGCKILPIKVLDSQGGGDDASVAAGIRWAVDNGARVINMSLGGSDESQTLRDAVDYAAARGVLMVAASGNERSEGNATSYPAAYDSVIAVGATGNTDVVTGFSNTGPYVDLAAPGVGLWTTLPGNQYGTPNGTSFASPYVAGAAGLAFSVRPDLPIADIRCILEAGAEDKGTPGRDDEYGWGRLNLLRSLQLAQTYTGCPLNPPAPAPNPTPAPPPPAGNTPPAFAPIPPESVGADRLYFPETQHSLGGGFRQYWEMNGGLSIFGFPISEEFTELGGDGQNYTVQYFERHRFEFHPELAPPYNVLLSRIGDDTLRTAGRDWFTFAKSGQVVGCLYFAETDQSICEPFLSYWRSNGLEFDGRASKSFAESLALFGLPLSGPQVEEVEPGVFVTVQWFERTRFEDHGGRVLLGLLGNQLVVTRGWR</sequence>
<dbReference type="SUPFAM" id="SSF52743">
    <property type="entry name" value="Subtilisin-like"/>
    <property type="match status" value="1"/>
</dbReference>
<evidence type="ECO:0000256" key="4">
    <source>
        <dbReference type="ARBA" id="ARBA00022670"/>
    </source>
</evidence>
<protein>
    <submittedName>
        <fullName evidence="12">Peptidase S8 and S53 subtilisin kexin sedolisin</fullName>
    </submittedName>
</protein>
<evidence type="ECO:0000256" key="6">
    <source>
        <dbReference type="ARBA" id="ARBA00022825"/>
    </source>
</evidence>
<dbReference type="InterPro" id="IPR050131">
    <property type="entry name" value="Peptidase_S8_subtilisin-like"/>
</dbReference>
<evidence type="ECO:0000313" key="12">
    <source>
        <dbReference type="EMBL" id="EFO79910.1"/>
    </source>
</evidence>
<comment type="similarity">
    <text evidence="2 7 8">Belongs to the peptidase S8 family.</text>
</comment>
<dbReference type="InterPro" id="IPR034084">
    <property type="entry name" value="Thermitase-like_dom"/>
</dbReference>
<feature type="active site" description="Charge relay system" evidence="7">
    <location>
        <position position="153"/>
    </location>
</feature>
<dbReference type="PANTHER" id="PTHR43806">
    <property type="entry name" value="PEPTIDASE S8"/>
    <property type="match status" value="1"/>
</dbReference>
<keyword evidence="4 7" id="KW-0645">Protease</keyword>
<dbReference type="HOGENOM" id="CLU_399486_0_0_0"/>
<feature type="region of interest" description="Disordered" evidence="9">
    <location>
        <begin position="406"/>
        <end position="433"/>
    </location>
</feature>
<dbReference type="Pfam" id="PF00082">
    <property type="entry name" value="Peptidase_S8"/>
    <property type="match status" value="1"/>
</dbReference>
<dbReference type="CDD" id="cd07484">
    <property type="entry name" value="Peptidases_S8_Thermitase_like"/>
    <property type="match status" value="1"/>
</dbReference>
<feature type="compositionally biased region" description="Pro residues" evidence="9">
    <location>
        <begin position="409"/>
        <end position="433"/>
    </location>
</feature>
<dbReference type="PROSITE" id="PS00136">
    <property type="entry name" value="SUBTILASE_ASP"/>
    <property type="match status" value="1"/>
</dbReference>
<dbReference type="PROSITE" id="PS51892">
    <property type="entry name" value="SUBTILASE"/>
    <property type="match status" value="1"/>
</dbReference>
<dbReference type="eggNOG" id="COG1404">
    <property type="taxonomic scope" value="Bacteria"/>
</dbReference>
<dbReference type="InterPro" id="IPR015500">
    <property type="entry name" value="Peptidase_S8_subtilisin-rel"/>
</dbReference>
<dbReference type="GO" id="GO:0006508">
    <property type="term" value="P:proteolysis"/>
    <property type="evidence" value="ECO:0007669"/>
    <property type="project" value="UniProtKB-KW"/>
</dbReference>
<proteinExistence type="inferred from homology"/>
<evidence type="ECO:0000259" key="11">
    <source>
        <dbReference type="Pfam" id="PF00082"/>
    </source>
</evidence>
<dbReference type="AlphaFoldDB" id="E1IFV2"/>
<keyword evidence="6 7" id="KW-0720">Serine protease</keyword>
<reference evidence="12 13" key="1">
    <citation type="journal article" date="2011" name="J. Bacteriol.">
        <title>Draft genome sequence of the anoxygenic filamentous phototrophic bacterium Oscillochloris trichoides subsp. DG-6.</title>
        <authorList>
            <person name="Kuznetsov B.B."/>
            <person name="Ivanovsky R.N."/>
            <person name="Keppen O.I."/>
            <person name="Sukhacheva M.V."/>
            <person name="Bumazhkin B.K."/>
            <person name="Patutina E.O."/>
            <person name="Beletsky A.V."/>
            <person name="Mardanov A.V."/>
            <person name="Baslerov R.V."/>
            <person name="Panteleeva A.N."/>
            <person name="Kolganova T.V."/>
            <person name="Ravin N.V."/>
            <person name="Skryabin K.G."/>
        </authorList>
    </citation>
    <scope>NUCLEOTIDE SEQUENCE [LARGE SCALE GENOMIC DNA]</scope>
    <source>
        <strain evidence="12 13">DG-6</strain>
    </source>
</reference>
<evidence type="ECO:0000256" key="8">
    <source>
        <dbReference type="RuleBase" id="RU003355"/>
    </source>
</evidence>
<evidence type="ECO:0000256" key="5">
    <source>
        <dbReference type="ARBA" id="ARBA00022801"/>
    </source>
</evidence>
<keyword evidence="13" id="KW-1185">Reference proteome</keyword>
<dbReference type="EMBL" id="ADVR01000096">
    <property type="protein sequence ID" value="EFO79910.1"/>
    <property type="molecule type" value="Genomic_DNA"/>
</dbReference>
<gene>
    <name evidence="12" type="ORF">OSCT_2203</name>
</gene>
<dbReference type="PRINTS" id="PR00723">
    <property type="entry name" value="SUBTILISIN"/>
</dbReference>
<accession>E1IFV2</accession>
<dbReference type="GO" id="GO:0005576">
    <property type="term" value="C:extracellular region"/>
    <property type="evidence" value="ECO:0007669"/>
    <property type="project" value="UniProtKB-SubCell"/>
</dbReference>
<keyword evidence="3" id="KW-0964">Secreted</keyword>
<evidence type="ECO:0000256" key="7">
    <source>
        <dbReference type="PROSITE-ProRule" id="PRU01240"/>
    </source>
</evidence>
<dbReference type="InterPro" id="IPR000209">
    <property type="entry name" value="Peptidase_S8/S53_dom"/>
</dbReference>
<organism evidence="12 13">
    <name type="scientific">Oscillochloris trichoides DG-6</name>
    <dbReference type="NCBI Taxonomy" id="765420"/>
    <lineage>
        <taxon>Bacteria</taxon>
        <taxon>Bacillati</taxon>
        <taxon>Chloroflexota</taxon>
        <taxon>Chloroflexia</taxon>
        <taxon>Chloroflexales</taxon>
        <taxon>Chloroflexineae</taxon>
        <taxon>Oscillochloridaceae</taxon>
        <taxon>Oscillochloris</taxon>
    </lineage>
</organism>
<dbReference type="Gene3D" id="3.40.50.200">
    <property type="entry name" value="Peptidase S8/S53 domain"/>
    <property type="match status" value="1"/>
</dbReference>
<feature type="signal peptide" evidence="10">
    <location>
        <begin position="1"/>
        <end position="21"/>
    </location>
</feature>
<keyword evidence="5 7" id="KW-0378">Hydrolase</keyword>
<evidence type="ECO:0000256" key="2">
    <source>
        <dbReference type="ARBA" id="ARBA00011073"/>
    </source>
</evidence>
<feature type="active site" description="Charge relay system" evidence="7">
    <location>
        <position position="186"/>
    </location>
</feature>
<dbReference type="InterPro" id="IPR023828">
    <property type="entry name" value="Peptidase_S8_Ser-AS"/>
</dbReference>
<evidence type="ECO:0000313" key="13">
    <source>
        <dbReference type="Proteomes" id="UP000054010"/>
    </source>
</evidence>
<dbReference type="PANTHER" id="PTHR43806:SF11">
    <property type="entry name" value="CEREVISIN-RELATED"/>
    <property type="match status" value="1"/>
</dbReference>
<feature type="active site" description="Charge relay system" evidence="7">
    <location>
        <position position="342"/>
    </location>
</feature>
<name>E1IFV2_9CHLR</name>
<dbReference type="InterPro" id="IPR023827">
    <property type="entry name" value="Peptidase_S8_Asp-AS"/>
</dbReference>
<evidence type="ECO:0000256" key="9">
    <source>
        <dbReference type="SAM" id="MobiDB-lite"/>
    </source>
</evidence>
<dbReference type="PROSITE" id="PS00137">
    <property type="entry name" value="SUBTILASE_HIS"/>
    <property type="match status" value="1"/>
</dbReference>
<evidence type="ECO:0000256" key="10">
    <source>
        <dbReference type="SAM" id="SignalP"/>
    </source>
</evidence>
<keyword evidence="10" id="KW-0732">Signal</keyword>
<dbReference type="Proteomes" id="UP000054010">
    <property type="component" value="Unassembled WGS sequence"/>
</dbReference>
<evidence type="ECO:0000256" key="3">
    <source>
        <dbReference type="ARBA" id="ARBA00022525"/>
    </source>
</evidence>
<comment type="subcellular location">
    <subcellularLocation>
        <location evidence="1">Secreted</location>
    </subcellularLocation>
</comment>
<comment type="caution">
    <text evidence="12">The sequence shown here is derived from an EMBL/GenBank/DDBJ whole genome shotgun (WGS) entry which is preliminary data.</text>
</comment>
<feature type="chain" id="PRO_5003146884" evidence="10">
    <location>
        <begin position="22"/>
        <end position="632"/>
    </location>
</feature>
<evidence type="ECO:0000256" key="1">
    <source>
        <dbReference type="ARBA" id="ARBA00004613"/>
    </source>
</evidence>
<dbReference type="PROSITE" id="PS00138">
    <property type="entry name" value="SUBTILASE_SER"/>
    <property type="match status" value="1"/>
</dbReference>
<dbReference type="InterPro" id="IPR022398">
    <property type="entry name" value="Peptidase_S8_His-AS"/>
</dbReference>